<protein>
    <submittedName>
        <fullName evidence="1">Uncharacterized protein</fullName>
    </submittedName>
</protein>
<proteinExistence type="predicted"/>
<evidence type="ECO:0000313" key="2">
    <source>
        <dbReference type="Proteomes" id="UP000298663"/>
    </source>
</evidence>
<dbReference type="EMBL" id="AZBU02000006">
    <property type="protein sequence ID" value="TKR74017.1"/>
    <property type="molecule type" value="Genomic_DNA"/>
</dbReference>
<evidence type="ECO:0000313" key="1">
    <source>
        <dbReference type="EMBL" id="TKR74017.1"/>
    </source>
</evidence>
<sequence>MPPTGTCLISNISLPRTDVSRRDTEHGIPPIALKTISIPRVSKTTNLGSPQRNDLDTFIEFDFSSLGGFEA</sequence>
<reference evidence="1 2" key="2">
    <citation type="journal article" date="2019" name="G3 (Bethesda)">
        <title>Hybrid Assembly of the Genome of the Entomopathogenic Nematode Steinernema carpocapsae Identifies the X-Chromosome.</title>
        <authorList>
            <person name="Serra L."/>
            <person name="Macchietto M."/>
            <person name="Macias-Munoz A."/>
            <person name="McGill C.J."/>
            <person name="Rodriguez I.M."/>
            <person name="Rodriguez B."/>
            <person name="Murad R."/>
            <person name="Mortazavi A."/>
        </authorList>
    </citation>
    <scope>NUCLEOTIDE SEQUENCE [LARGE SCALE GENOMIC DNA]</scope>
    <source>
        <strain evidence="1 2">ALL</strain>
    </source>
</reference>
<organism evidence="1 2">
    <name type="scientific">Steinernema carpocapsae</name>
    <name type="common">Entomopathogenic nematode</name>
    <dbReference type="NCBI Taxonomy" id="34508"/>
    <lineage>
        <taxon>Eukaryota</taxon>
        <taxon>Metazoa</taxon>
        <taxon>Ecdysozoa</taxon>
        <taxon>Nematoda</taxon>
        <taxon>Chromadorea</taxon>
        <taxon>Rhabditida</taxon>
        <taxon>Tylenchina</taxon>
        <taxon>Panagrolaimomorpha</taxon>
        <taxon>Strongyloidoidea</taxon>
        <taxon>Steinernematidae</taxon>
        <taxon>Steinernema</taxon>
    </lineage>
</organism>
<name>A0A4U5MVW7_STECR</name>
<dbReference type="AlphaFoldDB" id="A0A4U5MVW7"/>
<comment type="caution">
    <text evidence="1">The sequence shown here is derived from an EMBL/GenBank/DDBJ whole genome shotgun (WGS) entry which is preliminary data.</text>
</comment>
<dbReference type="Proteomes" id="UP000298663">
    <property type="component" value="Unassembled WGS sequence"/>
</dbReference>
<keyword evidence="2" id="KW-1185">Reference proteome</keyword>
<gene>
    <name evidence="1" type="ORF">L596_021249</name>
</gene>
<reference evidence="1 2" key="1">
    <citation type="journal article" date="2015" name="Genome Biol.">
        <title>Comparative genomics of Steinernema reveals deeply conserved gene regulatory networks.</title>
        <authorList>
            <person name="Dillman A.R."/>
            <person name="Macchietto M."/>
            <person name="Porter C.F."/>
            <person name="Rogers A."/>
            <person name="Williams B."/>
            <person name="Antoshechkin I."/>
            <person name="Lee M.M."/>
            <person name="Goodwin Z."/>
            <person name="Lu X."/>
            <person name="Lewis E.E."/>
            <person name="Goodrich-Blair H."/>
            <person name="Stock S.P."/>
            <person name="Adams B.J."/>
            <person name="Sternberg P.W."/>
            <person name="Mortazavi A."/>
        </authorList>
    </citation>
    <scope>NUCLEOTIDE SEQUENCE [LARGE SCALE GENOMIC DNA]</scope>
    <source>
        <strain evidence="1 2">ALL</strain>
    </source>
</reference>
<accession>A0A4U5MVW7</accession>